<dbReference type="PANTHER" id="PTHR33452:SF1">
    <property type="entry name" value="INNER MEMBRANE PROTEIN YPHA-RELATED"/>
    <property type="match status" value="1"/>
</dbReference>
<evidence type="ECO:0000313" key="9">
    <source>
        <dbReference type="Proteomes" id="UP000238655"/>
    </source>
</evidence>
<keyword evidence="3" id="KW-1003">Cell membrane</keyword>
<reference evidence="8 9" key="1">
    <citation type="submission" date="2018-01" db="EMBL/GenBank/DDBJ databases">
        <title>Successful Treatment of Persistent Burkholderia cepacia Bacteremia with Ceftazidime-Avibactam.</title>
        <authorList>
            <person name="Tamma P."/>
            <person name="Fan Y."/>
            <person name="Bergman Y."/>
            <person name="Sick-Samuels A."/>
            <person name="Hsu A."/>
            <person name="Timp W."/>
            <person name="Simner P."/>
        </authorList>
    </citation>
    <scope>NUCLEOTIDE SEQUENCE [LARGE SCALE GENOMIC DNA]</scope>
    <source>
        <strain evidence="8 9">170816</strain>
    </source>
</reference>
<comment type="caution">
    <text evidence="8">The sequence shown here is derived from an EMBL/GenBank/DDBJ whole genome shotgun (WGS) entry which is preliminary data.</text>
</comment>
<dbReference type="EMBL" id="PQVP01000001">
    <property type="protein sequence ID" value="POZ86720.1"/>
    <property type="molecule type" value="Genomic_DNA"/>
</dbReference>
<name>A0A2S5E5Q0_9BURK</name>
<evidence type="ECO:0000256" key="5">
    <source>
        <dbReference type="ARBA" id="ARBA00022989"/>
    </source>
</evidence>
<keyword evidence="5 7" id="KW-1133">Transmembrane helix</keyword>
<evidence type="ECO:0000256" key="1">
    <source>
        <dbReference type="ARBA" id="ARBA00004651"/>
    </source>
</evidence>
<dbReference type="PANTHER" id="PTHR33452">
    <property type="entry name" value="OXIDOREDUCTASE CATD-RELATED"/>
    <property type="match status" value="1"/>
</dbReference>
<dbReference type="RefSeq" id="WP_089441722.1">
    <property type="nucleotide sequence ID" value="NZ_CM009576.1"/>
</dbReference>
<sequence>MIRSINRTLYRTATQTPAVNAILSVLVRTLIAGVYVGAGISKIFNYAGTEQYMAHMGVPGALLPLVIFVEVAGGLALIAGFMTRLAALGLAIFSVIAAVIFHSGGDQTQQTFFMMNLSMTGGLLALVLNGAGRASFDRGDRTSLPE</sequence>
<comment type="subcellular location">
    <subcellularLocation>
        <location evidence="1">Cell membrane</location>
        <topology evidence="1">Multi-pass membrane protein</topology>
    </subcellularLocation>
</comment>
<dbReference type="InterPro" id="IPR032808">
    <property type="entry name" value="DoxX"/>
</dbReference>
<gene>
    <name evidence="8" type="ORF">C3743_09720</name>
</gene>
<dbReference type="GO" id="GO:0005886">
    <property type="term" value="C:plasma membrane"/>
    <property type="evidence" value="ECO:0007669"/>
    <property type="project" value="UniProtKB-SubCell"/>
</dbReference>
<feature type="transmembrane region" description="Helical" evidence="7">
    <location>
        <begin position="21"/>
        <end position="44"/>
    </location>
</feature>
<comment type="similarity">
    <text evidence="2">Belongs to the DoxX family.</text>
</comment>
<keyword evidence="6 7" id="KW-0472">Membrane</keyword>
<dbReference type="InterPro" id="IPR051907">
    <property type="entry name" value="DoxX-like_oxidoreductase"/>
</dbReference>
<dbReference type="Proteomes" id="UP000238655">
    <property type="component" value="Chromosome 2"/>
</dbReference>
<feature type="transmembrane region" description="Helical" evidence="7">
    <location>
        <begin position="56"/>
        <end position="78"/>
    </location>
</feature>
<evidence type="ECO:0000256" key="7">
    <source>
        <dbReference type="SAM" id="Phobius"/>
    </source>
</evidence>
<evidence type="ECO:0000256" key="4">
    <source>
        <dbReference type="ARBA" id="ARBA00022692"/>
    </source>
</evidence>
<dbReference type="Pfam" id="PF07681">
    <property type="entry name" value="DoxX"/>
    <property type="match status" value="1"/>
</dbReference>
<feature type="transmembrane region" description="Helical" evidence="7">
    <location>
        <begin position="111"/>
        <end position="131"/>
    </location>
</feature>
<dbReference type="AlphaFoldDB" id="A0A2S5E5Q0"/>
<evidence type="ECO:0000256" key="3">
    <source>
        <dbReference type="ARBA" id="ARBA00022475"/>
    </source>
</evidence>
<organism evidence="8 9">
    <name type="scientific">Burkholderia contaminans</name>
    <dbReference type="NCBI Taxonomy" id="488447"/>
    <lineage>
        <taxon>Bacteria</taxon>
        <taxon>Pseudomonadati</taxon>
        <taxon>Pseudomonadota</taxon>
        <taxon>Betaproteobacteria</taxon>
        <taxon>Burkholderiales</taxon>
        <taxon>Burkholderiaceae</taxon>
        <taxon>Burkholderia</taxon>
        <taxon>Burkholderia cepacia complex</taxon>
    </lineage>
</organism>
<accession>A0A2S5E5Q0</accession>
<feature type="transmembrane region" description="Helical" evidence="7">
    <location>
        <begin position="85"/>
        <end position="105"/>
    </location>
</feature>
<evidence type="ECO:0000256" key="2">
    <source>
        <dbReference type="ARBA" id="ARBA00006679"/>
    </source>
</evidence>
<proteinExistence type="inferred from homology"/>
<protein>
    <submittedName>
        <fullName evidence="8">DoxX family protein</fullName>
    </submittedName>
</protein>
<evidence type="ECO:0000313" key="8">
    <source>
        <dbReference type="EMBL" id="POZ86720.1"/>
    </source>
</evidence>
<keyword evidence="4 7" id="KW-0812">Transmembrane</keyword>
<evidence type="ECO:0000256" key="6">
    <source>
        <dbReference type="ARBA" id="ARBA00023136"/>
    </source>
</evidence>